<organism evidence="5">
    <name type="scientific">Jonesiaceae bacterium BS-20</name>
    <dbReference type="NCBI Taxonomy" id="3120821"/>
    <lineage>
        <taxon>Bacteria</taxon>
        <taxon>Bacillati</taxon>
        <taxon>Actinomycetota</taxon>
        <taxon>Actinomycetes</taxon>
        <taxon>Micrococcales</taxon>
        <taxon>Jonesiaceae</taxon>
    </lineage>
</organism>
<dbReference type="AlphaFoldDB" id="A0AAU7DSC7"/>
<dbReference type="PANTHER" id="PTHR43362">
    <property type="entry name" value="MANNITOL DEHYDROGENASE DSF1-RELATED"/>
    <property type="match status" value="1"/>
</dbReference>
<dbReference type="PANTHER" id="PTHR43362:SF1">
    <property type="entry name" value="MANNITOL DEHYDROGENASE 2-RELATED"/>
    <property type="match status" value="1"/>
</dbReference>
<evidence type="ECO:0000256" key="1">
    <source>
        <dbReference type="ARBA" id="ARBA00023002"/>
    </source>
</evidence>
<dbReference type="InterPro" id="IPR013131">
    <property type="entry name" value="Mannitol_DH_N"/>
</dbReference>
<gene>
    <name evidence="5" type="ORF">V5R04_08155</name>
</gene>
<dbReference type="Pfam" id="PF08125">
    <property type="entry name" value="Mannitol_dh_C"/>
    <property type="match status" value="1"/>
</dbReference>
<keyword evidence="1 5" id="KW-0560">Oxidoreductase</keyword>
<name>A0AAU7DSC7_9MICO</name>
<dbReference type="PRINTS" id="PR00084">
    <property type="entry name" value="MTLDHDRGNASE"/>
</dbReference>
<dbReference type="InterPro" id="IPR050988">
    <property type="entry name" value="Mannitol_DH/Oxidoreductase"/>
</dbReference>
<evidence type="ECO:0000259" key="3">
    <source>
        <dbReference type="Pfam" id="PF01232"/>
    </source>
</evidence>
<sequence>MTTAVPIALTRAATGATNAAPVRIVHIGLGAFHRAHQAWYTAKADDAWGIAAFTGRSPQAALELEAQDGLFTLITRGAAGDSFEIIDSIVAAHDGVNIAALADYVARAEVGVITLTITEAGYKTAPGISPATLNLDDPAVQSDLAALRSAFVADGQGGTFDLASLSASPVSTTPARLVVALADRRAAGVGPIAIVSCDNLPANGLAARAGIVGLAQAVSPELAGWITESVSFVDSSIDRITPRTTDADRAAVAAATGFSDQSPVVTEPFTSWVLQGEFPAGRPAWEQGGAEFVTSLDPFERRKLWLLNGAHSLMAYAGQLRGHQTVAQALADPMMRSWVEEFWDAAAHHLTEKGLNVPAYRDQLIERFSNPNIAHFLSQIANDGSLKLGARAVPVYHAEKAAGRDGKAALRLLAAWCDQLVAQVAAGTAITDPSADALGAILAAPETAPSTVDQTRALVAVVDSQLALDSLVVAAIHSLRGHFTN</sequence>
<comment type="catalytic activity">
    <reaction evidence="2">
        <text>D-mannitol 1-phosphate + NAD(+) = beta-D-fructose 6-phosphate + NADH + H(+)</text>
        <dbReference type="Rhea" id="RHEA:19661"/>
        <dbReference type="ChEBI" id="CHEBI:15378"/>
        <dbReference type="ChEBI" id="CHEBI:57540"/>
        <dbReference type="ChEBI" id="CHEBI:57634"/>
        <dbReference type="ChEBI" id="CHEBI:57945"/>
        <dbReference type="ChEBI" id="CHEBI:61381"/>
        <dbReference type="EC" id="1.1.1.17"/>
    </reaction>
</comment>
<dbReference type="SUPFAM" id="SSF51735">
    <property type="entry name" value="NAD(P)-binding Rossmann-fold domains"/>
    <property type="match status" value="1"/>
</dbReference>
<dbReference type="InterPro" id="IPR000669">
    <property type="entry name" value="Mannitol_DH"/>
</dbReference>
<dbReference type="SUPFAM" id="SSF48179">
    <property type="entry name" value="6-phosphogluconate dehydrogenase C-terminal domain-like"/>
    <property type="match status" value="1"/>
</dbReference>
<dbReference type="GO" id="GO:0008926">
    <property type="term" value="F:mannitol-1-phosphate 5-dehydrogenase activity"/>
    <property type="evidence" value="ECO:0007669"/>
    <property type="project" value="UniProtKB-EC"/>
</dbReference>
<dbReference type="InterPro" id="IPR013328">
    <property type="entry name" value="6PGD_dom2"/>
</dbReference>
<proteinExistence type="predicted"/>
<protein>
    <submittedName>
        <fullName evidence="5">Mannitol dehydrogenase family protein</fullName>
        <ecNumber evidence="5">1.1.1.-</ecNumber>
    </submittedName>
</protein>
<dbReference type="Pfam" id="PF01232">
    <property type="entry name" value="Mannitol_dh"/>
    <property type="match status" value="1"/>
</dbReference>
<reference evidence="5" key="1">
    <citation type="submission" date="2024-02" db="EMBL/GenBank/DDBJ databases">
        <title>Tomenella chthoni gen. nov. sp. nov., a member of the family Jonesiaceae isolated from bat guano.</title>
        <authorList>
            <person name="Miller S.L."/>
            <person name="King J."/>
            <person name="Sankaranarayanan K."/>
            <person name="Lawson P.A."/>
        </authorList>
    </citation>
    <scope>NUCLEOTIDE SEQUENCE</scope>
    <source>
        <strain evidence="5">BS-20</strain>
    </source>
</reference>
<evidence type="ECO:0000313" key="5">
    <source>
        <dbReference type="EMBL" id="XBH20229.1"/>
    </source>
</evidence>
<dbReference type="EC" id="1.1.1.-" evidence="5"/>
<dbReference type="InterPro" id="IPR036291">
    <property type="entry name" value="NAD(P)-bd_dom_sf"/>
</dbReference>
<dbReference type="Gene3D" id="1.10.1040.10">
    <property type="entry name" value="N-(1-d-carboxylethyl)-l-norvaline Dehydrogenase, domain 2"/>
    <property type="match status" value="1"/>
</dbReference>
<evidence type="ECO:0000259" key="4">
    <source>
        <dbReference type="Pfam" id="PF08125"/>
    </source>
</evidence>
<dbReference type="EMBL" id="CP146203">
    <property type="protein sequence ID" value="XBH20229.1"/>
    <property type="molecule type" value="Genomic_DNA"/>
</dbReference>
<dbReference type="InterPro" id="IPR008927">
    <property type="entry name" value="6-PGluconate_DH-like_C_sf"/>
</dbReference>
<evidence type="ECO:0000256" key="2">
    <source>
        <dbReference type="ARBA" id="ARBA00048615"/>
    </source>
</evidence>
<dbReference type="Gene3D" id="3.40.50.720">
    <property type="entry name" value="NAD(P)-binding Rossmann-like Domain"/>
    <property type="match status" value="1"/>
</dbReference>
<accession>A0AAU7DSC7</accession>
<dbReference type="InterPro" id="IPR013118">
    <property type="entry name" value="Mannitol_DH_C"/>
</dbReference>
<feature type="domain" description="Mannitol dehydrogenase C-terminal" evidence="4">
    <location>
        <begin position="296"/>
        <end position="458"/>
    </location>
</feature>
<feature type="domain" description="Mannitol dehydrogenase N-terminal" evidence="3">
    <location>
        <begin position="23"/>
        <end position="286"/>
    </location>
</feature>